<dbReference type="eggNOG" id="COG1846">
    <property type="taxonomic scope" value="Bacteria"/>
</dbReference>
<sequence>MEQILIEFVNTLDSLFKKLQEEVGNTSGVSQLTISQFQYIDAIHQLGKPTITEIAEKLGITKASVTAGTNKLTKLGYITKTQSSEDKRVFRVSLTETGQRLINAKYQALKEYGEFISSSLTEEESQQFTAIMIKLVQRFRQT</sequence>
<accession>B7JXL9</accession>
<dbReference type="Proteomes" id="UP000008204">
    <property type="component" value="Chromosome"/>
</dbReference>
<dbReference type="Pfam" id="PF01047">
    <property type="entry name" value="MarR"/>
    <property type="match status" value="1"/>
</dbReference>
<dbReference type="InterPro" id="IPR036390">
    <property type="entry name" value="WH_DNA-bd_sf"/>
</dbReference>
<dbReference type="KEGG" id="cyp:PCC8801_0691"/>
<dbReference type="RefSeq" id="WP_012594052.1">
    <property type="nucleotide sequence ID" value="NC_011726.1"/>
</dbReference>
<keyword evidence="2" id="KW-0238">DNA-binding</keyword>
<evidence type="ECO:0000256" key="1">
    <source>
        <dbReference type="ARBA" id="ARBA00023015"/>
    </source>
</evidence>
<dbReference type="EMBL" id="CP001287">
    <property type="protein sequence ID" value="ACK64776.1"/>
    <property type="molecule type" value="Genomic_DNA"/>
</dbReference>
<keyword evidence="1" id="KW-0805">Transcription regulation</keyword>
<dbReference type="InterPro" id="IPR036388">
    <property type="entry name" value="WH-like_DNA-bd_sf"/>
</dbReference>
<organism evidence="5 6">
    <name type="scientific">Rippkaea orientalis (strain PCC 8801 / RF-1)</name>
    <name type="common">Cyanothece sp. (strain PCC 8801)</name>
    <dbReference type="NCBI Taxonomy" id="41431"/>
    <lineage>
        <taxon>Bacteria</taxon>
        <taxon>Bacillati</taxon>
        <taxon>Cyanobacteriota</taxon>
        <taxon>Cyanophyceae</taxon>
        <taxon>Oscillatoriophycideae</taxon>
        <taxon>Chroococcales</taxon>
        <taxon>Aphanothecaceae</taxon>
        <taxon>Rippkaea</taxon>
        <taxon>Rippkaea orientalis</taxon>
    </lineage>
</organism>
<keyword evidence="3" id="KW-0804">Transcription</keyword>
<name>B7JXL9_RIPO1</name>
<keyword evidence="6" id="KW-1185">Reference proteome</keyword>
<dbReference type="PANTHER" id="PTHR42756:SF1">
    <property type="entry name" value="TRANSCRIPTIONAL REPRESSOR OF EMRAB OPERON"/>
    <property type="match status" value="1"/>
</dbReference>
<dbReference type="AlphaFoldDB" id="B7JXL9"/>
<dbReference type="PANTHER" id="PTHR42756">
    <property type="entry name" value="TRANSCRIPTIONAL REGULATOR, MARR"/>
    <property type="match status" value="1"/>
</dbReference>
<dbReference type="HOGENOM" id="CLU_083287_11_3_3"/>
<evidence type="ECO:0000313" key="6">
    <source>
        <dbReference type="Proteomes" id="UP000008204"/>
    </source>
</evidence>
<proteinExistence type="predicted"/>
<protein>
    <submittedName>
        <fullName evidence="5">Transcriptional regulator, MarR family</fullName>
    </submittedName>
</protein>
<dbReference type="OrthoDB" id="9799747at2"/>
<feature type="domain" description="HTH marR-type" evidence="4">
    <location>
        <begin position="1"/>
        <end position="137"/>
    </location>
</feature>
<gene>
    <name evidence="5" type="ordered locus">PCC8801_0691</name>
</gene>
<reference evidence="6" key="1">
    <citation type="journal article" date="2011" name="MBio">
        <title>Novel metabolic attributes of the genus Cyanothece, comprising a group of unicellular nitrogen-fixing Cyanobacteria.</title>
        <authorList>
            <person name="Bandyopadhyay A."/>
            <person name="Elvitigala T."/>
            <person name="Welsh E."/>
            <person name="Stockel J."/>
            <person name="Liberton M."/>
            <person name="Min H."/>
            <person name="Sherman L.A."/>
            <person name="Pakrasi H.B."/>
        </authorList>
    </citation>
    <scope>NUCLEOTIDE SEQUENCE [LARGE SCALE GENOMIC DNA]</scope>
    <source>
        <strain evidence="6">PCC 8801</strain>
    </source>
</reference>
<dbReference type="SMART" id="SM00347">
    <property type="entry name" value="HTH_MARR"/>
    <property type="match status" value="1"/>
</dbReference>
<dbReference type="GO" id="GO:0003700">
    <property type="term" value="F:DNA-binding transcription factor activity"/>
    <property type="evidence" value="ECO:0007669"/>
    <property type="project" value="InterPro"/>
</dbReference>
<dbReference type="PROSITE" id="PS50995">
    <property type="entry name" value="HTH_MARR_2"/>
    <property type="match status" value="1"/>
</dbReference>
<dbReference type="PRINTS" id="PR00598">
    <property type="entry name" value="HTHMARR"/>
</dbReference>
<dbReference type="SUPFAM" id="SSF46785">
    <property type="entry name" value="Winged helix' DNA-binding domain"/>
    <property type="match status" value="1"/>
</dbReference>
<dbReference type="InterPro" id="IPR000835">
    <property type="entry name" value="HTH_MarR-typ"/>
</dbReference>
<dbReference type="GO" id="GO:0003677">
    <property type="term" value="F:DNA binding"/>
    <property type="evidence" value="ECO:0007669"/>
    <property type="project" value="UniProtKB-KW"/>
</dbReference>
<evidence type="ECO:0000256" key="2">
    <source>
        <dbReference type="ARBA" id="ARBA00023125"/>
    </source>
</evidence>
<evidence type="ECO:0000256" key="3">
    <source>
        <dbReference type="ARBA" id="ARBA00023163"/>
    </source>
</evidence>
<evidence type="ECO:0000259" key="4">
    <source>
        <dbReference type="PROSITE" id="PS50995"/>
    </source>
</evidence>
<dbReference type="STRING" id="41431.PCC8801_0691"/>
<dbReference type="Gene3D" id="1.10.10.10">
    <property type="entry name" value="Winged helix-like DNA-binding domain superfamily/Winged helix DNA-binding domain"/>
    <property type="match status" value="1"/>
</dbReference>
<evidence type="ECO:0000313" key="5">
    <source>
        <dbReference type="EMBL" id="ACK64776.1"/>
    </source>
</evidence>